<gene>
    <name evidence="1" type="ORF">TH53_23795</name>
</gene>
<dbReference type="EMBL" id="JXRA01000127">
    <property type="protein sequence ID" value="KIO74906.1"/>
    <property type="molecule type" value="Genomic_DNA"/>
</dbReference>
<keyword evidence="2" id="KW-1185">Reference proteome</keyword>
<reference evidence="1 2" key="1">
    <citation type="submission" date="2015-01" db="EMBL/GenBank/DDBJ databases">
        <title>Draft genome sequence of Pedobacter sp. NL19 isolated from sludge of an effluent treatment pond in an abandoned uranium mine.</title>
        <authorList>
            <person name="Santos T."/>
            <person name="Caetano T."/>
            <person name="Covas C."/>
            <person name="Cruz A."/>
            <person name="Mendo S."/>
        </authorList>
    </citation>
    <scope>NUCLEOTIDE SEQUENCE [LARGE SCALE GENOMIC DNA]</scope>
    <source>
        <strain evidence="1 2">NL19</strain>
    </source>
</reference>
<proteinExistence type="predicted"/>
<dbReference type="STRING" id="1503925.TH53_23795"/>
<comment type="caution">
    <text evidence="1">The sequence shown here is derived from an EMBL/GenBank/DDBJ whole genome shotgun (WGS) entry which is preliminary data.</text>
</comment>
<name>A0A0D0GKJ4_9SPHI</name>
<evidence type="ECO:0000313" key="2">
    <source>
        <dbReference type="Proteomes" id="UP000032049"/>
    </source>
</evidence>
<sequence>MVSLFLTLDLQRQEIIPNASKLIFLLITHLFMNVLDSLCVITKSSLDKIKIIKPVIRKQ</sequence>
<protein>
    <submittedName>
        <fullName evidence="1">Uncharacterized protein</fullName>
    </submittedName>
</protein>
<accession>A0A0D0GKJ4</accession>
<evidence type="ECO:0000313" key="1">
    <source>
        <dbReference type="EMBL" id="KIO74906.1"/>
    </source>
</evidence>
<organism evidence="1 2">
    <name type="scientific">Pedobacter lusitanus</name>
    <dbReference type="NCBI Taxonomy" id="1503925"/>
    <lineage>
        <taxon>Bacteria</taxon>
        <taxon>Pseudomonadati</taxon>
        <taxon>Bacteroidota</taxon>
        <taxon>Sphingobacteriia</taxon>
        <taxon>Sphingobacteriales</taxon>
        <taxon>Sphingobacteriaceae</taxon>
        <taxon>Pedobacter</taxon>
    </lineage>
</organism>
<dbReference type="Proteomes" id="UP000032049">
    <property type="component" value="Unassembled WGS sequence"/>
</dbReference>
<dbReference type="AlphaFoldDB" id="A0A0D0GKJ4"/>